<organism evidence="1">
    <name type="scientific">Arundo donax</name>
    <name type="common">Giant reed</name>
    <name type="synonym">Donax arundinaceus</name>
    <dbReference type="NCBI Taxonomy" id="35708"/>
    <lineage>
        <taxon>Eukaryota</taxon>
        <taxon>Viridiplantae</taxon>
        <taxon>Streptophyta</taxon>
        <taxon>Embryophyta</taxon>
        <taxon>Tracheophyta</taxon>
        <taxon>Spermatophyta</taxon>
        <taxon>Magnoliopsida</taxon>
        <taxon>Liliopsida</taxon>
        <taxon>Poales</taxon>
        <taxon>Poaceae</taxon>
        <taxon>PACMAD clade</taxon>
        <taxon>Arundinoideae</taxon>
        <taxon>Arundineae</taxon>
        <taxon>Arundo</taxon>
    </lineage>
</organism>
<name>A0A0A8Z1Z6_ARUDO</name>
<proteinExistence type="predicted"/>
<protein>
    <submittedName>
        <fullName evidence="1">Uncharacterized protein</fullName>
    </submittedName>
</protein>
<reference evidence="1" key="1">
    <citation type="submission" date="2014-09" db="EMBL/GenBank/DDBJ databases">
        <authorList>
            <person name="Magalhaes I.L.F."/>
            <person name="Oliveira U."/>
            <person name="Santos F.R."/>
            <person name="Vidigal T.H.D.A."/>
            <person name="Brescovit A.D."/>
            <person name="Santos A.J."/>
        </authorList>
    </citation>
    <scope>NUCLEOTIDE SEQUENCE</scope>
    <source>
        <tissue evidence="1">Shoot tissue taken approximately 20 cm above the soil surface</tissue>
    </source>
</reference>
<reference evidence="1" key="2">
    <citation type="journal article" date="2015" name="Data Brief">
        <title>Shoot transcriptome of the giant reed, Arundo donax.</title>
        <authorList>
            <person name="Barrero R.A."/>
            <person name="Guerrero F.D."/>
            <person name="Moolhuijzen P."/>
            <person name="Goolsby J.A."/>
            <person name="Tidwell J."/>
            <person name="Bellgard S.E."/>
            <person name="Bellgard M.I."/>
        </authorList>
    </citation>
    <scope>NUCLEOTIDE SEQUENCE</scope>
    <source>
        <tissue evidence="1">Shoot tissue taken approximately 20 cm above the soil surface</tissue>
    </source>
</reference>
<dbReference type="AlphaFoldDB" id="A0A0A8Z1Z6"/>
<sequence>MFKVVAIIDKKYAFVHMFHRTLLSLTCSFNDPHNILS</sequence>
<evidence type="ECO:0000313" key="1">
    <source>
        <dbReference type="EMBL" id="JAD33424.1"/>
    </source>
</evidence>
<dbReference type="EMBL" id="GBRH01264471">
    <property type="protein sequence ID" value="JAD33424.1"/>
    <property type="molecule type" value="Transcribed_RNA"/>
</dbReference>
<accession>A0A0A8Z1Z6</accession>